<proteinExistence type="inferred from homology"/>
<dbReference type="OrthoDB" id="339325at2759"/>
<dbReference type="PRINTS" id="PR00109">
    <property type="entry name" value="TYRKINASE"/>
</dbReference>
<dbReference type="RefSeq" id="XP_022098432.1">
    <property type="nucleotide sequence ID" value="XM_022242740.1"/>
</dbReference>
<keyword evidence="10" id="KW-1185">Reference proteome</keyword>
<dbReference type="PROSITE" id="PS50011">
    <property type="entry name" value="PROTEIN_KINASE_DOM"/>
    <property type="match status" value="1"/>
</dbReference>
<dbReference type="GO" id="GO:0019899">
    <property type="term" value="F:enzyme binding"/>
    <property type="evidence" value="ECO:0007669"/>
    <property type="project" value="UniProtKB-ARBA"/>
</dbReference>
<evidence type="ECO:0000256" key="1">
    <source>
        <dbReference type="ARBA" id="ARBA00006529"/>
    </source>
</evidence>
<keyword evidence="2 8" id="KW-0723">Serine/threonine-protein kinase</keyword>
<dbReference type="InterPro" id="IPR017441">
    <property type="entry name" value="Protein_kinase_ATP_BS"/>
</dbReference>
<dbReference type="GeneID" id="110983463"/>
<dbReference type="GO" id="GO:0004709">
    <property type="term" value="F:MAP kinase kinase kinase activity"/>
    <property type="evidence" value="ECO:0007669"/>
    <property type="project" value="TreeGrafter"/>
</dbReference>
<comment type="similarity">
    <text evidence="1">Belongs to the protein kinase superfamily. STE Ser/Thr protein kinase family. MAP kinase kinase kinase subfamily.</text>
</comment>
<dbReference type="SUPFAM" id="SSF56112">
    <property type="entry name" value="Protein kinase-like (PK-like)"/>
    <property type="match status" value="1"/>
</dbReference>
<dbReference type="GO" id="GO:0005524">
    <property type="term" value="F:ATP binding"/>
    <property type="evidence" value="ECO:0007669"/>
    <property type="project" value="UniProtKB-UniRule"/>
</dbReference>
<dbReference type="PANTHER" id="PTHR46716">
    <property type="entry name" value="MITOGEN-ACTIVATED PROTEIN KINASE KINASE KINASE 7"/>
    <property type="match status" value="1"/>
</dbReference>
<evidence type="ECO:0000313" key="13">
    <source>
        <dbReference type="RefSeq" id="XP_022098430.1"/>
    </source>
</evidence>
<evidence type="ECO:0000256" key="8">
    <source>
        <dbReference type="RuleBase" id="RU000304"/>
    </source>
</evidence>
<keyword evidence="6 7" id="KW-0067">ATP-binding</keyword>
<accession>A0A8B7YYL2</accession>
<dbReference type="RefSeq" id="XP_022098430.1">
    <property type="nucleotide sequence ID" value="XM_022242738.1"/>
</dbReference>
<reference evidence="11 12" key="1">
    <citation type="submission" date="2025-04" db="UniProtKB">
        <authorList>
            <consortium name="RefSeq"/>
        </authorList>
    </citation>
    <scope>IDENTIFICATION</scope>
</reference>
<dbReference type="GO" id="GO:0006955">
    <property type="term" value="P:immune response"/>
    <property type="evidence" value="ECO:0007669"/>
    <property type="project" value="TreeGrafter"/>
</dbReference>
<organism evidence="10 11">
    <name type="scientific">Acanthaster planci</name>
    <name type="common">Crown-of-thorns starfish</name>
    <dbReference type="NCBI Taxonomy" id="133434"/>
    <lineage>
        <taxon>Eukaryota</taxon>
        <taxon>Metazoa</taxon>
        <taxon>Echinodermata</taxon>
        <taxon>Eleutherozoa</taxon>
        <taxon>Asterozoa</taxon>
        <taxon>Asteroidea</taxon>
        <taxon>Valvatacea</taxon>
        <taxon>Valvatida</taxon>
        <taxon>Acanthasteridae</taxon>
        <taxon>Acanthaster</taxon>
    </lineage>
</organism>
<keyword evidence="3" id="KW-0808">Transferase</keyword>
<dbReference type="KEGG" id="aplc:110983463"/>
<dbReference type="AlphaFoldDB" id="A0A8B7YYL2"/>
<evidence type="ECO:0000256" key="5">
    <source>
        <dbReference type="ARBA" id="ARBA00022777"/>
    </source>
</evidence>
<dbReference type="OMA" id="RRNARDC"/>
<evidence type="ECO:0000256" key="6">
    <source>
        <dbReference type="ARBA" id="ARBA00022840"/>
    </source>
</evidence>
<name>A0A8B7YYL2_ACAPL</name>
<dbReference type="InterPro" id="IPR008271">
    <property type="entry name" value="Ser/Thr_kinase_AS"/>
</dbReference>
<dbReference type="Pfam" id="PF07714">
    <property type="entry name" value="PK_Tyr_Ser-Thr"/>
    <property type="match status" value="1"/>
</dbReference>
<evidence type="ECO:0000313" key="11">
    <source>
        <dbReference type="RefSeq" id="XP_022098428.1"/>
    </source>
</evidence>
<evidence type="ECO:0000256" key="7">
    <source>
        <dbReference type="PROSITE-ProRule" id="PRU10141"/>
    </source>
</evidence>
<evidence type="ECO:0000259" key="9">
    <source>
        <dbReference type="PROSITE" id="PS50011"/>
    </source>
</evidence>
<dbReference type="InterPro" id="IPR000719">
    <property type="entry name" value="Prot_kinase_dom"/>
</dbReference>
<evidence type="ECO:0000313" key="15">
    <source>
        <dbReference type="RefSeq" id="XP_022098432.1"/>
    </source>
</evidence>
<dbReference type="RefSeq" id="XP_022098429.1">
    <property type="nucleotide sequence ID" value="XM_022242737.1"/>
</dbReference>
<dbReference type="PROSITE" id="PS00108">
    <property type="entry name" value="PROTEIN_KINASE_ST"/>
    <property type="match status" value="1"/>
</dbReference>
<dbReference type="RefSeq" id="XP_022098431.1">
    <property type="nucleotide sequence ID" value="XM_022242739.1"/>
</dbReference>
<dbReference type="SMART" id="SM00220">
    <property type="entry name" value="S_TKc"/>
    <property type="match status" value="1"/>
</dbReference>
<evidence type="ECO:0000313" key="10">
    <source>
        <dbReference type="Proteomes" id="UP000694845"/>
    </source>
</evidence>
<evidence type="ECO:0000313" key="14">
    <source>
        <dbReference type="RefSeq" id="XP_022098431.1"/>
    </source>
</evidence>
<dbReference type="PANTHER" id="PTHR46716:SF1">
    <property type="entry name" value="MITOGEN-ACTIVATED PROTEIN KINASE KINASE KINASE 7"/>
    <property type="match status" value="1"/>
</dbReference>
<evidence type="ECO:0000256" key="2">
    <source>
        <dbReference type="ARBA" id="ARBA00022527"/>
    </source>
</evidence>
<evidence type="ECO:0000313" key="12">
    <source>
        <dbReference type="RefSeq" id="XP_022098429.1"/>
    </source>
</evidence>
<dbReference type="Proteomes" id="UP000694845">
    <property type="component" value="Unplaced"/>
</dbReference>
<dbReference type="RefSeq" id="XP_022098428.1">
    <property type="nucleotide sequence ID" value="XM_022242736.1"/>
</dbReference>
<keyword evidence="5" id="KW-0418">Kinase</keyword>
<protein>
    <submittedName>
        <fullName evidence="11 12">Mitogen-activated protein kinase kinase kinase 20-like isoform X1</fullName>
    </submittedName>
</protein>
<keyword evidence="4 7" id="KW-0547">Nucleotide-binding</keyword>
<evidence type="ECO:0000256" key="3">
    <source>
        <dbReference type="ARBA" id="ARBA00022679"/>
    </source>
</evidence>
<dbReference type="InterPro" id="IPR011009">
    <property type="entry name" value="Kinase-like_dom_sf"/>
</dbReference>
<dbReference type="PROSITE" id="PS00107">
    <property type="entry name" value="PROTEIN_KINASE_ATP"/>
    <property type="match status" value="1"/>
</dbReference>
<sequence length="298" mass="34155">MASTADPHELVSLIANLKISGVVIIDDKQFDWENSSYLGQGTHGTVCCVTWNQPGHDAVKVAAKKTNRVESVNEIKVLMQLEHPNIISCYGVVITAPTLSIIMEFAPNGSLDNYLSKHAEEPLSTDKFFQWCMNLALAVQYMHDQDLVHRDIKAPNCLISQDWELKLCDFYDARELPRTTSTEERGSWPWMAPEVMSERKYSKKSDIYSLTMVFWQLLTRQEPFHHLQNRVQVVWAVCQHERRPIIPQDCPDVLAAILTDGWEQRRDRRPEISQILERLSQMRAALLVTSPQVPLVQS</sequence>
<dbReference type="Gene3D" id="1.10.510.10">
    <property type="entry name" value="Transferase(Phosphotransferase) domain 1"/>
    <property type="match status" value="1"/>
</dbReference>
<feature type="domain" description="Protein kinase" evidence="9">
    <location>
        <begin position="32"/>
        <end position="286"/>
    </location>
</feature>
<evidence type="ECO:0000256" key="4">
    <source>
        <dbReference type="ARBA" id="ARBA00022741"/>
    </source>
</evidence>
<dbReference type="GO" id="GO:0007254">
    <property type="term" value="P:JNK cascade"/>
    <property type="evidence" value="ECO:0007669"/>
    <property type="project" value="TreeGrafter"/>
</dbReference>
<feature type="binding site" evidence="7">
    <location>
        <position position="65"/>
    </location>
    <ligand>
        <name>ATP</name>
        <dbReference type="ChEBI" id="CHEBI:30616"/>
    </ligand>
</feature>
<dbReference type="InterPro" id="IPR001245">
    <property type="entry name" value="Ser-Thr/Tyr_kinase_cat_dom"/>
</dbReference>
<dbReference type="GO" id="GO:0043123">
    <property type="term" value="P:positive regulation of canonical NF-kappaB signal transduction"/>
    <property type="evidence" value="ECO:0007669"/>
    <property type="project" value="TreeGrafter"/>
</dbReference>
<gene>
    <name evidence="11 12 13 14 15" type="primary">LOC110983463</name>
</gene>